<reference evidence="2" key="1">
    <citation type="submission" date="2021-03" db="EMBL/GenBank/DDBJ databases">
        <authorList>
            <person name="Tagirdzhanova G."/>
        </authorList>
    </citation>
    <scope>NUCLEOTIDE SEQUENCE</scope>
</reference>
<proteinExistence type="predicted"/>
<dbReference type="AlphaFoldDB" id="A0A8H3G3D5"/>
<feature type="compositionally biased region" description="Basic and acidic residues" evidence="1">
    <location>
        <begin position="367"/>
        <end position="388"/>
    </location>
</feature>
<feature type="region of interest" description="Disordered" evidence="1">
    <location>
        <begin position="359"/>
        <end position="410"/>
    </location>
</feature>
<evidence type="ECO:0000313" key="2">
    <source>
        <dbReference type="EMBL" id="CAF9935055.1"/>
    </source>
</evidence>
<comment type="caution">
    <text evidence="2">The sequence shown here is derived from an EMBL/GenBank/DDBJ whole genome shotgun (WGS) entry which is preliminary data.</text>
</comment>
<keyword evidence="3" id="KW-1185">Reference proteome</keyword>
<protein>
    <submittedName>
        <fullName evidence="2">Uncharacterized protein</fullName>
    </submittedName>
</protein>
<evidence type="ECO:0000313" key="3">
    <source>
        <dbReference type="Proteomes" id="UP000664534"/>
    </source>
</evidence>
<dbReference type="Proteomes" id="UP000664534">
    <property type="component" value="Unassembled WGS sequence"/>
</dbReference>
<gene>
    <name evidence="2" type="ORF">IMSHALPRED_010082</name>
</gene>
<name>A0A8H3G3D5_9LECA</name>
<evidence type="ECO:0000256" key="1">
    <source>
        <dbReference type="SAM" id="MobiDB-lite"/>
    </source>
</evidence>
<sequence length="410" mass="45877">MAHLPQQYPALHAATTNFHGGHRSFLDVIFDANLAYDEVRTSILQGLSTGDFDNLRQTCRSIDHCLMMPSSAGPPHLRHPPHLIDTCNEFGLPVPTTVGPPQRVPTGLLPDGTCPNPPQSTARVRPCECHNHAPLKFWRSHEIITPSPNRRNPKEHLVCEVCRRNWHHNSGRNPAGGPAGGIPAHHNRHDQWRVALTAAHITVCSLCDREQKRQHFPNGHDGCVCYREYYRKRWLCQRCDVRNLLLVHHDIGGFTNNTNNRRRLRQVGNQMQVMPAAQGPPNLPQQLFWCPCGRGVCQAAPHPHVTVPTPWPGNHNLTLLDPATNRPLTNPATGRPRQGTTKQCVMCCGYIVYPDPDALKPTRRSARVADRKSGKQKDRKHTMLDRRGKAATRHGVSGKGFEVREGGGWA</sequence>
<accession>A0A8H3G3D5</accession>
<dbReference type="OrthoDB" id="10687767at2759"/>
<dbReference type="EMBL" id="CAJPDT010000081">
    <property type="protein sequence ID" value="CAF9935055.1"/>
    <property type="molecule type" value="Genomic_DNA"/>
</dbReference>
<organism evidence="2 3">
    <name type="scientific">Imshaugia aleurites</name>
    <dbReference type="NCBI Taxonomy" id="172621"/>
    <lineage>
        <taxon>Eukaryota</taxon>
        <taxon>Fungi</taxon>
        <taxon>Dikarya</taxon>
        <taxon>Ascomycota</taxon>
        <taxon>Pezizomycotina</taxon>
        <taxon>Lecanoromycetes</taxon>
        <taxon>OSLEUM clade</taxon>
        <taxon>Lecanoromycetidae</taxon>
        <taxon>Lecanorales</taxon>
        <taxon>Lecanorineae</taxon>
        <taxon>Parmeliaceae</taxon>
        <taxon>Imshaugia</taxon>
    </lineage>
</organism>
<feature type="compositionally biased region" description="Basic and acidic residues" evidence="1">
    <location>
        <begin position="401"/>
        <end position="410"/>
    </location>
</feature>